<sequence length="220" mass="22731">MQGDIPALLLAVAAVLEMAGGAAGVLLFRWLCRASRLTGERSLCVTGAAFITYSAGLVLEALGNIYAYGASTAVPPWSRRPESVALLALNHGTLLAAPLYIVAYTLSLVALCHTHVPLDTSGRGRLYAAVPLVLQMYIEYNLVALAVLVAGALLAARRYGGVRGAGILFYALAAASHTAAAMVPLEPLLAPASMILRAAALLGFAALTLPHRGGRGGEGR</sequence>
<keyword evidence="3" id="KW-1185">Reference proteome</keyword>
<feature type="transmembrane region" description="Helical" evidence="1">
    <location>
        <begin position="83"/>
        <end position="106"/>
    </location>
</feature>
<feature type="transmembrane region" description="Helical" evidence="1">
    <location>
        <begin position="191"/>
        <end position="210"/>
    </location>
</feature>
<feature type="transmembrane region" description="Helical" evidence="1">
    <location>
        <begin position="50"/>
        <end position="71"/>
    </location>
</feature>
<dbReference type="GeneID" id="89290410"/>
<protein>
    <recommendedName>
        <fullName evidence="4">Histidine kinase N-terminal 7TM region domain-containing protein</fullName>
    </recommendedName>
</protein>
<proteinExistence type="predicted"/>
<accession>A0ABM8IZ65</accession>
<feature type="transmembrane region" description="Helical" evidence="1">
    <location>
        <begin position="167"/>
        <end position="185"/>
    </location>
</feature>
<reference evidence="2 3" key="1">
    <citation type="submission" date="2023-09" db="EMBL/GenBank/DDBJ databases">
        <title>Pyrofollis japonicus gen. nov. sp. nov., a novel member of the family Pyrodictiaceae isolated from the Iheya North hydrothermal field.</title>
        <authorList>
            <person name="Miyazaki U."/>
            <person name="Sanari M."/>
            <person name="Tame A."/>
            <person name="Kitajima M."/>
            <person name="Okamoto A."/>
            <person name="Sawayama S."/>
            <person name="Miyazaki J."/>
            <person name="Takai K."/>
            <person name="Nakagawa S."/>
        </authorList>
    </citation>
    <scope>NUCLEOTIDE SEQUENCE [LARGE SCALE GENOMIC DNA]</scope>
    <source>
        <strain evidence="2 3">AV2</strain>
    </source>
</reference>
<evidence type="ECO:0000256" key="1">
    <source>
        <dbReference type="SAM" id="Phobius"/>
    </source>
</evidence>
<organism evidence="2 3">
    <name type="scientific">Pyrodictium abyssi</name>
    <dbReference type="NCBI Taxonomy" id="54256"/>
    <lineage>
        <taxon>Archaea</taxon>
        <taxon>Thermoproteota</taxon>
        <taxon>Thermoprotei</taxon>
        <taxon>Desulfurococcales</taxon>
        <taxon>Pyrodictiaceae</taxon>
        <taxon>Pyrodictium</taxon>
    </lineage>
</organism>
<keyword evidence="1" id="KW-0812">Transmembrane</keyword>
<evidence type="ECO:0000313" key="3">
    <source>
        <dbReference type="Proteomes" id="UP001341135"/>
    </source>
</evidence>
<feature type="transmembrane region" description="Helical" evidence="1">
    <location>
        <begin position="126"/>
        <end position="155"/>
    </location>
</feature>
<keyword evidence="1" id="KW-1133">Transmembrane helix</keyword>
<dbReference type="Proteomes" id="UP001341135">
    <property type="component" value="Chromosome"/>
</dbReference>
<dbReference type="EMBL" id="AP028907">
    <property type="protein sequence ID" value="BES82838.1"/>
    <property type="molecule type" value="Genomic_DNA"/>
</dbReference>
<name>A0ABM8IZ65_9CREN</name>
<gene>
    <name evidence="2" type="ORF">PABY_24050</name>
</gene>
<dbReference type="RefSeq" id="WP_338250543.1">
    <property type="nucleotide sequence ID" value="NZ_AP028907.1"/>
</dbReference>
<evidence type="ECO:0000313" key="2">
    <source>
        <dbReference type="EMBL" id="BES82838.1"/>
    </source>
</evidence>
<evidence type="ECO:0008006" key="4">
    <source>
        <dbReference type="Google" id="ProtNLM"/>
    </source>
</evidence>
<keyword evidence="1" id="KW-0472">Membrane</keyword>